<dbReference type="GO" id="GO:0005829">
    <property type="term" value="C:cytosol"/>
    <property type="evidence" value="ECO:0007669"/>
    <property type="project" value="TreeGrafter"/>
</dbReference>
<keyword evidence="5 6" id="KW-0413">Isomerase</keyword>
<dbReference type="NCBIfam" id="NF003766">
    <property type="entry name" value="PRK05362.1"/>
    <property type="match status" value="1"/>
</dbReference>
<comment type="pathway">
    <text evidence="6">Carbohydrate degradation; 2-deoxy-D-ribose 1-phosphate degradation; D-glyceraldehyde 3-phosphate and acetaldehyde from 2-deoxy-alpha-D-ribose 1-phosphate: step 1/2.</text>
</comment>
<reference evidence="9 10" key="1">
    <citation type="journal article" date="2017" name="Front. Microbiol.">
        <title>Genomic Characterization of Dairy Associated Leuconostoc Species and Diversity of Leuconostocs in Undefined Mixed Mesophilic Starter Cultures.</title>
        <authorList>
            <person name="Frantzen C.A."/>
            <person name="Kot W."/>
            <person name="Pedersen T.B."/>
            <person name="Ardo Y.M."/>
            <person name="Broadbent J.R."/>
            <person name="Neve H."/>
            <person name="Hansen L.H."/>
            <person name="Dal Bello F."/>
            <person name="Ostlie H.M."/>
            <person name="Kleppen H.P."/>
            <person name="Vogensen F.K."/>
            <person name="Holo H."/>
        </authorList>
    </citation>
    <scope>NUCLEOTIDE SEQUENCE [LARGE SCALE GENOMIC DNA]</scope>
    <source>
        <strain evidence="9 10">LMGCF08</strain>
    </source>
</reference>
<dbReference type="Gene3D" id="3.40.720.10">
    <property type="entry name" value="Alkaline Phosphatase, subunit A"/>
    <property type="match status" value="1"/>
</dbReference>
<dbReference type="UniPathway" id="UPA00087">
    <property type="reaction ID" value="UER00173"/>
</dbReference>
<dbReference type="InterPro" id="IPR010045">
    <property type="entry name" value="DeoB"/>
</dbReference>
<evidence type="ECO:0000256" key="1">
    <source>
        <dbReference type="ARBA" id="ARBA00010373"/>
    </source>
</evidence>
<dbReference type="Gene3D" id="3.30.70.1250">
    <property type="entry name" value="Phosphopentomutase"/>
    <property type="match status" value="1"/>
</dbReference>
<gene>
    <name evidence="6" type="primary">deoB</name>
    <name evidence="9" type="ORF">BMR96_06535</name>
</gene>
<dbReference type="InterPro" id="IPR006124">
    <property type="entry name" value="Metalloenzyme"/>
</dbReference>
<name>A0A1X0VCW9_LEUPS</name>
<dbReference type="EMBL" id="MPLS01000021">
    <property type="protein sequence ID" value="ORI97575.1"/>
    <property type="molecule type" value="Genomic_DNA"/>
</dbReference>
<dbReference type="PIRSF" id="PIRSF001491">
    <property type="entry name" value="Ppentomutase"/>
    <property type="match status" value="1"/>
</dbReference>
<feature type="binding site" evidence="6">
    <location>
        <position position="290"/>
    </location>
    <ligand>
        <name>Mn(2+)</name>
        <dbReference type="ChEBI" id="CHEBI:29035"/>
        <label>2</label>
    </ligand>
</feature>
<dbReference type="PANTHER" id="PTHR21110:SF0">
    <property type="entry name" value="PHOSPHOPENTOMUTASE"/>
    <property type="match status" value="1"/>
</dbReference>
<evidence type="ECO:0000259" key="8">
    <source>
        <dbReference type="Pfam" id="PF01676"/>
    </source>
</evidence>
<organism evidence="9 10">
    <name type="scientific">Leuconostoc pseudomesenteroides</name>
    <dbReference type="NCBI Taxonomy" id="33968"/>
    <lineage>
        <taxon>Bacteria</taxon>
        <taxon>Bacillati</taxon>
        <taxon>Bacillota</taxon>
        <taxon>Bacilli</taxon>
        <taxon>Lactobacillales</taxon>
        <taxon>Lactobacillaceae</taxon>
        <taxon>Leuconostoc</taxon>
    </lineage>
</organism>
<dbReference type="GO" id="GO:0000287">
    <property type="term" value="F:magnesium ion binding"/>
    <property type="evidence" value="ECO:0007669"/>
    <property type="project" value="UniProtKB-UniRule"/>
</dbReference>
<comment type="caution">
    <text evidence="9">The sequence shown here is derived from an EMBL/GenBank/DDBJ whole genome shotgun (WGS) entry which is preliminary data.</text>
</comment>
<feature type="binding site" evidence="6">
    <location>
        <position position="295"/>
    </location>
    <ligand>
        <name>Mn(2+)</name>
        <dbReference type="ChEBI" id="CHEBI:29035"/>
        <label>2</label>
    </ligand>
</feature>
<evidence type="ECO:0000256" key="6">
    <source>
        <dbReference type="HAMAP-Rule" id="MF_00740"/>
    </source>
</evidence>
<dbReference type="GO" id="GO:0008973">
    <property type="term" value="F:phosphopentomutase activity"/>
    <property type="evidence" value="ECO:0007669"/>
    <property type="project" value="UniProtKB-UniRule"/>
</dbReference>
<comment type="subcellular location">
    <subcellularLocation>
        <location evidence="6">Cytoplasm</location>
    </subcellularLocation>
</comment>
<dbReference type="Proteomes" id="UP000192288">
    <property type="component" value="Unassembled WGS sequence"/>
</dbReference>
<dbReference type="STRING" id="33968.BMS77_07025"/>
<dbReference type="GO" id="GO:0030145">
    <property type="term" value="F:manganese ion binding"/>
    <property type="evidence" value="ECO:0007669"/>
    <property type="project" value="UniProtKB-UniRule"/>
</dbReference>
<dbReference type="PANTHER" id="PTHR21110">
    <property type="entry name" value="PHOSPHOPENTOMUTASE"/>
    <property type="match status" value="1"/>
</dbReference>
<keyword evidence="4 6" id="KW-0464">Manganese</keyword>
<evidence type="ECO:0000256" key="4">
    <source>
        <dbReference type="ARBA" id="ARBA00023211"/>
    </source>
</evidence>
<dbReference type="GO" id="GO:0006018">
    <property type="term" value="P:2-deoxyribose 1-phosphate catabolic process"/>
    <property type="evidence" value="ECO:0007669"/>
    <property type="project" value="UniProtKB-UniRule"/>
</dbReference>
<feature type="binding site" evidence="6">
    <location>
        <position position="13"/>
    </location>
    <ligand>
        <name>Mn(2+)</name>
        <dbReference type="ChEBI" id="CHEBI:29035"/>
        <label>1</label>
    </ligand>
</feature>
<evidence type="ECO:0000256" key="5">
    <source>
        <dbReference type="ARBA" id="ARBA00023235"/>
    </source>
</evidence>
<dbReference type="HAMAP" id="MF_00740">
    <property type="entry name" value="Phosphopentomut"/>
    <property type="match status" value="1"/>
</dbReference>
<dbReference type="Pfam" id="PF01676">
    <property type="entry name" value="Metalloenzyme"/>
    <property type="match status" value="1"/>
</dbReference>
<evidence type="ECO:0000256" key="2">
    <source>
        <dbReference type="ARBA" id="ARBA00022490"/>
    </source>
</evidence>
<comment type="function">
    <text evidence="6">Isomerase that catalyzes the conversion of deoxy-ribose 1-phosphate (dRib-1-P) and ribose 1-phosphate (Rib-1-P) to deoxy-ribose 5-phosphate (dRib-5-P) and ribose 5-phosphate (Rib-5-P), respectively.</text>
</comment>
<dbReference type="eggNOG" id="COG1015">
    <property type="taxonomic scope" value="Bacteria"/>
</dbReference>
<keyword evidence="3 6" id="KW-0479">Metal-binding</keyword>
<comment type="similarity">
    <text evidence="1 6">Belongs to the phosphopentomutase family.</text>
</comment>
<accession>A0A1X0VCW9</accession>
<dbReference type="GO" id="GO:0043094">
    <property type="term" value="P:metabolic compound salvage"/>
    <property type="evidence" value="ECO:0007669"/>
    <property type="project" value="UniProtKB-UniRule"/>
</dbReference>
<dbReference type="EC" id="5.4.2.7" evidence="6 7"/>
<feature type="binding site" evidence="6">
    <location>
        <position position="332"/>
    </location>
    <ligand>
        <name>Mn(2+)</name>
        <dbReference type="ChEBI" id="CHEBI:29035"/>
        <label>1</label>
    </ligand>
</feature>
<protein>
    <recommendedName>
        <fullName evidence="6 7">Phosphopentomutase</fullName>
        <ecNumber evidence="6 7">5.4.2.7</ecNumber>
    </recommendedName>
    <alternativeName>
        <fullName evidence="6">Phosphodeoxyribomutase</fullName>
    </alternativeName>
</protein>
<evidence type="ECO:0000256" key="3">
    <source>
        <dbReference type="ARBA" id="ARBA00022723"/>
    </source>
</evidence>
<comment type="catalytic activity">
    <reaction evidence="6">
        <text>2-deoxy-alpha-D-ribose 1-phosphate = 2-deoxy-D-ribose 5-phosphate</text>
        <dbReference type="Rhea" id="RHEA:27658"/>
        <dbReference type="ChEBI" id="CHEBI:57259"/>
        <dbReference type="ChEBI" id="CHEBI:62877"/>
        <dbReference type="EC" id="5.4.2.7"/>
    </reaction>
</comment>
<feature type="binding site" evidence="6">
    <location>
        <position position="331"/>
    </location>
    <ligand>
        <name>Mn(2+)</name>
        <dbReference type="ChEBI" id="CHEBI:29035"/>
        <label>1</label>
    </ligand>
</feature>
<evidence type="ECO:0000313" key="9">
    <source>
        <dbReference type="EMBL" id="ORI97575.1"/>
    </source>
</evidence>
<comment type="catalytic activity">
    <reaction evidence="6">
        <text>alpha-D-ribose 1-phosphate = D-ribose 5-phosphate</text>
        <dbReference type="Rhea" id="RHEA:18793"/>
        <dbReference type="ChEBI" id="CHEBI:57720"/>
        <dbReference type="ChEBI" id="CHEBI:78346"/>
        <dbReference type="EC" id="5.4.2.7"/>
    </reaction>
</comment>
<dbReference type="NCBIfam" id="TIGR01696">
    <property type="entry name" value="deoB"/>
    <property type="match status" value="1"/>
</dbReference>
<dbReference type="InterPro" id="IPR017850">
    <property type="entry name" value="Alkaline_phosphatase_core_sf"/>
</dbReference>
<dbReference type="SUPFAM" id="SSF53649">
    <property type="entry name" value="Alkaline phosphatase-like"/>
    <property type="match status" value="1"/>
</dbReference>
<evidence type="ECO:0000313" key="10">
    <source>
        <dbReference type="Proteomes" id="UP000192288"/>
    </source>
</evidence>
<dbReference type="FunFam" id="3.30.70.1250:FF:000001">
    <property type="entry name" value="Phosphopentomutase"/>
    <property type="match status" value="1"/>
</dbReference>
<evidence type="ECO:0000256" key="7">
    <source>
        <dbReference type="NCBIfam" id="TIGR01696"/>
    </source>
</evidence>
<dbReference type="GO" id="GO:0009117">
    <property type="term" value="P:nucleotide metabolic process"/>
    <property type="evidence" value="ECO:0007669"/>
    <property type="project" value="UniProtKB-UniRule"/>
</dbReference>
<feature type="binding site" evidence="6">
    <location>
        <position position="343"/>
    </location>
    <ligand>
        <name>Mn(2+)</name>
        <dbReference type="ChEBI" id="CHEBI:29035"/>
        <label>2</label>
    </ligand>
</feature>
<keyword evidence="2 6" id="KW-0963">Cytoplasm</keyword>
<comment type="cofactor">
    <cofactor evidence="6">
        <name>Mn(2+)</name>
        <dbReference type="ChEBI" id="CHEBI:29035"/>
    </cofactor>
    <text evidence="6">Binds 2 manganese ions.</text>
</comment>
<dbReference type="SUPFAM" id="SSF143856">
    <property type="entry name" value="DeoB insert domain-like"/>
    <property type="match status" value="1"/>
</dbReference>
<proteinExistence type="inferred from homology"/>
<feature type="domain" description="Metalloenzyme" evidence="8">
    <location>
        <begin position="5"/>
        <end position="382"/>
    </location>
</feature>
<dbReference type="GO" id="GO:0006015">
    <property type="term" value="P:5-phosphoribose 1-diphosphate biosynthetic process"/>
    <property type="evidence" value="ECO:0007669"/>
    <property type="project" value="UniProtKB-UniPathway"/>
</dbReference>
<dbReference type="RefSeq" id="WP_004914219.1">
    <property type="nucleotide sequence ID" value="NZ_MPLS01000021.1"/>
</dbReference>
<dbReference type="InterPro" id="IPR024052">
    <property type="entry name" value="Phosphopentomutase_DeoB_cap_sf"/>
</dbReference>
<dbReference type="CDD" id="cd16009">
    <property type="entry name" value="PPM"/>
    <property type="match status" value="1"/>
</dbReference>
<dbReference type="AlphaFoldDB" id="A0A1X0VCW9"/>
<sequence>MKPFKRIMVIVLDSVGAGAAPDAATFNDVGADTIGHVAQVYHGRLHLPHLQAMGLANLHKGGLQGVAVESRPIGDFGTMQEISAGKDSMDGHWEMMGLPVKQPLATFPNGFPDELVSKISEFANRKILLNQPYSGTEALKDYGEEQMVTGGLIVYTSGDSVLQIAAHENVVPVTELYRICEYARTLVNQPPYQMGRVIARPFVGHDASDFKRTANRRDFSLKPTGNTVLTRLQKMSVPVIGIGKVQDIFSGEGIDTTYHNDSNDNGMVHLLHVMETTPKGFVFTNLVDFDAMYGHRRDPIGFGRALMTFDQELGDVLGKMNHDDLIMVTADHGNDPTFHGTDHTREVVPLLSYSPRLIKCGKTLGRRRTFADLGATILDNFGGQLDNGTSFLGELQ</sequence>